<dbReference type="AlphaFoldDB" id="A0AAN0M656"/>
<evidence type="ECO:0000313" key="3">
    <source>
        <dbReference type="Proteomes" id="UP001451782"/>
    </source>
</evidence>
<evidence type="ECO:0000256" key="1">
    <source>
        <dbReference type="SAM" id="SignalP"/>
    </source>
</evidence>
<proteinExistence type="predicted"/>
<reference evidence="2 3" key="1">
    <citation type="submission" date="2024-04" db="EMBL/GenBank/DDBJ databases">
        <title>Phylogenomic analyses of a clade within the roseobacter group suggest taxonomic reassignments of species of the genera Aestuariivita, Citreicella, Loktanella, Nautella, Pelagibaca, Ruegeria, Thalassobius, Thiobacimonas and Tropicibacter, and the proposal o.</title>
        <authorList>
            <person name="Jeon C.O."/>
        </authorList>
    </citation>
    <scope>NUCLEOTIDE SEQUENCE [LARGE SCALE GENOMIC DNA]</scope>
    <source>
        <strain evidence="2 3">G8-12</strain>
    </source>
</reference>
<gene>
    <name evidence="2" type="ORF">AABB28_15290</name>
</gene>
<dbReference type="Proteomes" id="UP001451782">
    <property type="component" value="Chromosome"/>
</dbReference>
<name>A0AAN0M656_9RHOB</name>
<keyword evidence="3" id="KW-1185">Reference proteome</keyword>
<accession>A0AAN0M656</accession>
<organism evidence="2 3">
    <name type="scientific">Yoonia algicola</name>
    <dbReference type="NCBI Taxonomy" id="3137368"/>
    <lineage>
        <taxon>Bacteria</taxon>
        <taxon>Pseudomonadati</taxon>
        <taxon>Pseudomonadota</taxon>
        <taxon>Alphaproteobacteria</taxon>
        <taxon>Rhodobacterales</taxon>
        <taxon>Paracoccaceae</taxon>
        <taxon>Yoonia</taxon>
    </lineage>
</organism>
<feature type="signal peptide" evidence="1">
    <location>
        <begin position="1"/>
        <end position="20"/>
    </location>
</feature>
<sequence length="51" mass="5476">MTLRIMAAAVVMVVVAAAMAAAMAGVARHPAPFLPRQNNRRFTFAMTCQVN</sequence>
<dbReference type="RefSeq" id="WP_342069598.1">
    <property type="nucleotide sequence ID" value="NZ_CP151762.1"/>
</dbReference>
<dbReference type="EMBL" id="CP151762">
    <property type="protein sequence ID" value="WZU63202.1"/>
    <property type="molecule type" value="Genomic_DNA"/>
</dbReference>
<protein>
    <submittedName>
        <fullName evidence="2">Uncharacterized protein</fullName>
    </submittedName>
</protein>
<feature type="chain" id="PRO_5043014202" evidence="1">
    <location>
        <begin position="21"/>
        <end position="51"/>
    </location>
</feature>
<keyword evidence="1" id="KW-0732">Signal</keyword>
<dbReference type="KEGG" id="yag:AABB28_15290"/>
<evidence type="ECO:0000313" key="2">
    <source>
        <dbReference type="EMBL" id="WZU63202.1"/>
    </source>
</evidence>